<keyword evidence="2" id="KW-1185">Reference proteome</keyword>
<accession>A0A1I1DZP4</accession>
<evidence type="ECO:0000313" key="1">
    <source>
        <dbReference type="EMBL" id="SFB80294.1"/>
    </source>
</evidence>
<dbReference type="Proteomes" id="UP000199514">
    <property type="component" value="Unassembled WGS sequence"/>
</dbReference>
<dbReference type="STRING" id="927664.SAMN05421780_101547"/>
<evidence type="ECO:0000313" key="2">
    <source>
        <dbReference type="Proteomes" id="UP000199514"/>
    </source>
</evidence>
<reference evidence="1 2" key="1">
    <citation type="submission" date="2016-10" db="EMBL/GenBank/DDBJ databases">
        <authorList>
            <person name="de Groot N.N."/>
        </authorList>
    </citation>
    <scope>NUCLEOTIDE SEQUENCE [LARGE SCALE GENOMIC DNA]</scope>
    <source>
        <strain evidence="1 2">DSM 6793</strain>
    </source>
</reference>
<gene>
    <name evidence="1" type="ORF">SAMN05421780_101547</name>
</gene>
<name>A0A1I1DZP4_9BACT</name>
<dbReference type="OrthoDB" id="9990289at2"/>
<protein>
    <submittedName>
        <fullName evidence="1">Uncharacterized protein</fullName>
    </submittedName>
</protein>
<dbReference type="RefSeq" id="WP_091506865.1">
    <property type="nucleotide sequence ID" value="NZ_FOLE01000001.1"/>
</dbReference>
<proteinExistence type="predicted"/>
<dbReference type="AlphaFoldDB" id="A0A1I1DZP4"/>
<sequence>MDISVNQLKQKAIDEVFARNPNLEKCYGTIDGNLFEPSALNAAQLHARQSKLELYTIINESYAAQEAIELAPDADPLAIIDTSVPADVSAEVPAEEHKSNKTKK</sequence>
<organism evidence="1 2">
    <name type="scientific">Flexibacter flexilis DSM 6793</name>
    <dbReference type="NCBI Taxonomy" id="927664"/>
    <lineage>
        <taxon>Bacteria</taxon>
        <taxon>Pseudomonadati</taxon>
        <taxon>Bacteroidota</taxon>
        <taxon>Cytophagia</taxon>
        <taxon>Cytophagales</taxon>
        <taxon>Flexibacteraceae</taxon>
        <taxon>Flexibacter</taxon>
    </lineage>
</organism>
<dbReference type="EMBL" id="FOLE01000001">
    <property type="protein sequence ID" value="SFB80294.1"/>
    <property type="molecule type" value="Genomic_DNA"/>
</dbReference>